<keyword evidence="4 9" id="KW-0645">Protease</keyword>
<feature type="signal peptide" evidence="10">
    <location>
        <begin position="1"/>
        <end position="21"/>
    </location>
</feature>
<evidence type="ECO:0000256" key="8">
    <source>
        <dbReference type="ARBA" id="ARBA00023180"/>
    </source>
</evidence>
<dbReference type="GeneID" id="103491001"/>
<dbReference type="InterPro" id="IPR034197">
    <property type="entry name" value="Peptidases_S8_3"/>
</dbReference>
<dbReference type="PROSITE" id="PS51892">
    <property type="entry name" value="SUBTILASE"/>
    <property type="match status" value="1"/>
</dbReference>
<feature type="domain" description="Subtilisin-like protease fibronectin type-III" evidence="14">
    <location>
        <begin position="672"/>
        <end position="768"/>
    </location>
</feature>
<dbReference type="Pfam" id="PF00082">
    <property type="entry name" value="Peptidase_S8"/>
    <property type="match status" value="1"/>
</dbReference>
<dbReference type="PANTHER" id="PTHR10795">
    <property type="entry name" value="PROPROTEIN CONVERTASE SUBTILISIN/KEXIN"/>
    <property type="match status" value="1"/>
</dbReference>
<evidence type="ECO:0000313" key="15">
    <source>
        <dbReference type="Proteomes" id="UP001652600"/>
    </source>
</evidence>
<evidence type="ECO:0000256" key="10">
    <source>
        <dbReference type="SAM" id="SignalP"/>
    </source>
</evidence>
<feature type="domain" description="Inhibitor I9" evidence="13">
    <location>
        <begin position="29"/>
        <end position="117"/>
    </location>
</feature>
<feature type="active site" description="Charge relay system" evidence="9">
    <location>
        <position position="154"/>
    </location>
</feature>
<keyword evidence="7 9" id="KW-0720">Serine protease</keyword>
<evidence type="ECO:0000256" key="4">
    <source>
        <dbReference type="ARBA" id="ARBA00022670"/>
    </source>
</evidence>
<dbReference type="Gene3D" id="3.50.30.30">
    <property type="match status" value="1"/>
</dbReference>
<dbReference type="PROSITE" id="PS00138">
    <property type="entry name" value="SUBTILASE_SER"/>
    <property type="match status" value="1"/>
</dbReference>
<keyword evidence="8" id="KW-0325">Glycoprotein</keyword>
<dbReference type="InterPro" id="IPR036852">
    <property type="entry name" value="Peptidase_S8/S53_dom_sf"/>
</dbReference>
<dbReference type="InterPro" id="IPR041469">
    <property type="entry name" value="Subtilisin-like_FN3"/>
</dbReference>
<organism evidence="15 16">
    <name type="scientific">Cucumis melo</name>
    <name type="common">Muskmelon</name>
    <dbReference type="NCBI Taxonomy" id="3656"/>
    <lineage>
        <taxon>Eukaryota</taxon>
        <taxon>Viridiplantae</taxon>
        <taxon>Streptophyta</taxon>
        <taxon>Embryophyta</taxon>
        <taxon>Tracheophyta</taxon>
        <taxon>Spermatophyta</taxon>
        <taxon>Magnoliopsida</taxon>
        <taxon>eudicotyledons</taxon>
        <taxon>Gunneridae</taxon>
        <taxon>Pentapetalae</taxon>
        <taxon>rosids</taxon>
        <taxon>fabids</taxon>
        <taxon>Cucurbitales</taxon>
        <taxon>Cucurbitaceae</taxon>
        <taxon>Benincaseae</taxon>
        <taxon>Cucumis</taxon>
    </lineage>
</organism>
<evidence type="ECO:0000256" key="1">
    <source>
        <dbReference type="ARBA" id="ARBA00004613"/>
    </source>
</evidence>
<feature type="active site" description="Charge relay system" evidence="9">
    <location>
        <position position="222"/>
    </location>
</feature>
<dbReference type="SUPFAM" id="SSF52743">
    <property type="entry name" value="Subtilisin-like"/>
    <property type="match status" value="1"/>
</dbReference>
<feature type="domain" description="PA" evidence="12">
    <location>
        <begin position="403"/>
        <end position="473"/>
    </location>
</feature>
<evidence type="ECO:0000259" key="12">
    <source>
        <dbReference type="Pfam" id="PF02225"/>
    </source>
</evidence>
<feature type="chain" id="PRO_5047277581" evidence="10">
    <location>
        <begin position="22"/>
        <end position="776"/>
    </location>
</feature>
<dbReference type="RefSeq" id="XP_050942488.1">
    <property type="nucleotide sequence ID" value="XM_051086531.1"/>
</dbReference>
<accession>A0ABM3KXI2</accession>
<evidence type="ECO:0000259" key="14">
    <source>
        <dbReference type="Pfam" id="PF17766"/>
    </source>
</evidence>
<dbReference type="CDD" id="cd04852">
    <property type="entry name" value="Peptidases_S8_3"/>
    <property type="match status" value="1"/>
</dbReference>
<evidence type="ECO:0000259" key="13">
    <source>
        <dbReference type="Pfam" id="PF05922"/>
    </source>
</evidence>
<reference evidence="16" key="1">
    <citation type="submission" date="2025-08" db="UniProtKB">
        <authorList>
            <consortium name="RefSeq"/>
        </authorList>
    </citation>
    <scope>IDENTIFICATION</scope>
    <source>
        <tissue evidence="16">Stem</tissue>
    </source>
</reference>
<dbReference type="InterPro" id="IPR010259">
    <property type="entry name" value="S8pro/Inhibitor_I9"/>
</dbReference>
<evidence type="ECO:0000256" key="6">
    <source>
        <dbReference type="ARBA" id="ARBA00022801"/>
    </source>
</evidence>
<dbReference type="PRINTS" id="PR00723">
    <property type="entry name" value="SUBTILISIN"/>
</dbReference>
<keyword evidence="3" id="KW-0964">Secreted</keyword>
<keyword evidence="5 10" id="KW-0732">Signal</keyword>
<keyword evidence="15" id="KW-1185">Reference proteome</keyword>
<dbReference type="Pfam" id="PF02225">
    <property type="entry name" value="PA"/>
    <property type="match status" value="1"/>
</dbReference>
<evidence type="ECO:0000256" key="2">
    <source>
        <dbReference type="ARBA" id="ARBA00011073"/>
    </source>
</evidence>
<sequence length="776" mass="83061">MEASNLSPLLLFFFYFSLLQTSTIATKKSYIVYLGSEHSSSLDPSSLSEHSQQVTALHYDLLGSSLGSKTMAEEAIFYSYTRSFNGFAAILDDKEAENLARNPKVISVFENKARKLHTTRSWNFLGVENDIGIPSNSIWNAAKFGEDVIIANIDTGVWPESKSFSDEGYGPVPSKWRGICQTDSNFHCNRKLIGGRYFHKGYEAAGGKLNATLLTVRDHDGHGTHTLSTAAGNFVTGANVFGHGNGTAKGGAPKARAVAYKVCWPPLFDSQCFDADILAAFEAAIADGVDVLSTSLGGAADEYFNDPLAIAAFLAVQRGILVVFSGGNSGPFPMTVTNVSPWVFTVAANTIDRDFVSYVGLGNKKHVKGVSLSSVASLPKKFYPLINSVDAKFSNVTEFHAQFCGKGTLDPMKVKGKIVICQVGETEGVDKGYQASLAGAAGVIVANDIEKGDEIYPELHFIPASDITNTDAQIVQKYLKSTKTPIAHLTSVKTLLSVKPAPIIATFSSRGPNPIDSTILKPDVTAPGVNILASYPTGIAPTFSAADRRRIPFNVISGTSMSCPHVAGIAGLVKSIHPNWSPAAIKSAIMTTAKTRGNNNQTILDSTKLKATPYAYGAGQVYPNDAADPGLVYDITINDYLNFLCARGYDAMKIKKFYAKPFNCVRSFKVTDLNYPSISVGELKIGAPLTINRRVKNVGSPGTYVARVKASPGVAVTIEPSTLVFRSVGEEKGFKVVLQNTGKVKSGDVFGTLIWSDGKHFVRSPIAVHLGPGIGN</sequence>
<comment type="subcellular location">
    <subcellularLocation>
        <location evidence="1">Secreted</location>
    </subcellularLocation>
</comment>
<keyword evidence="6 9" id="KW-0378">Hydrolase</keyword>
<dbReference type="InterPro" id="IPR015500">
    <property type="entry name" value="Peptidase_S8_subtilisin-rel"/>
</dbReference>
<dbReference type="InterPro" id="IPR023828">
    <property type="entry name" value="Peptidase_S8_Ser-AS"/>
</dbReference>
<evidence type="ECO:0000259" key="11">
    <source>
        <dbReference type="Pfam" id="PF00082"/>
    </source>
</evidence>
<evidence type="ECO:0000256" key="3">
    <source>
        <dbReference type="ARBA" id="ARBA00022525"/>
    </source>
</evidence>
<evidence type="ECO:0000256" key="7">
    <source>
        <dbReference type="ARBA" id="ARBA00022825"/>
    </source>
</evidence>
<dbReference type="InterPro" id="IPR037045">
    <property type="entry name" value="S8pro/Inhibitor_I9_sf"/>
</dbReference>
<dbReference type="Gene3D" id="2.60.40.2310">
    <property type="match status" value="1"/>
</dbReference>
<dbReference type="Proteomes" id="UP001652600">
    <property type="component" value="Chromosome 6"/>
</dbReference>
<dbReference type="InterPro" id="IPR000209">
    <property type="entry name" value="Peptidase_S8/S53_dom"/>
</dbReference>
<evidence type="ECO:0000256" key="5">
    <source>
        <dbReference type="ARBA" id="ARBA00022729"/>
    </source>
</evidence>
<gene>
    <name evidence="16" type="primary">LOC103491001</name>
</gene>
<feature type="domain" description="Peptidase S8/S53" evidence="11">
    <location>
        <begin position="145"/>
        <end position="599"/>
    </location>
</feature>
<proteinExistence type="inferred from homology"/>
<feature type="active site" description="Charge relay system" evidence="9">
    <location>
        <position position="560"/>
    </location>
</feature>
<dbReference type="InterPro" id="IPR003137">
    <property type="entry name" value="PA_domain"/>
</dbReference>
<dbReference type="InterPro" id="IPR046450">
    <property type="entry name" value="PA_dom_sf"/>
</dbReference>
<protein>
    <submittedName>
        <fullName evidence="16">Subtilisin-like protease SBT5.3</fullName>
    </submittedName>
</protein>
<dbReference type="Pfam" id="PF17766">
    <property type="entry name" value="fn3_6"/>
    <property type="match status" value="1"/>
</dbReference>
<name>A0ABM3KXI2_CUCME</name>
<dbReference type="Gene3D" id="3.40.50.200">
    <property type="entry name" value="Peptidase S8/S53 domain"/>
    <property type="match status" value="1"/>
</dbReference>
<evidence type="ECO:0000256" key="9">
    <source>
        <dbReference type="PROSITE-ProRule" id="PRU01240"/>
    </source>
</evidence>
<comment type="similarity">
    <text evidence="2 9">Belongs to the peptidase S8 family.</text>
</comment>
<dbReference type="InterPro" id="IPR045051">
    <property type="entry name" value="SBT"/>
</dbReference>
<dbReference type="Gene3D" id="3.30.70.80">
    <property type="entry name" value="Peptidase S8 propeptide/proteinase inhibitor I9"/>
    <property type="match status" value="1"/>
</dbReference>
<dbReference type="Pfam" id="PF05922">
    <property type="entry name" value="Inhibitor_I9"/>
    <property type="match status" value="1"/>
</dbReference>
<dbReference type="SUPFAM" id="SSF52025">
    <property type="entry name" value="PA domain"/>
    <property type="match status" value="1"/>
</dbReference>
<evidence type="ECO:0000313" key="16">
    <source>
        <dbReference type="RefSeq" id="XP_050942488.1"/>
    </source>
</evidence>
<dbReference type="CDD" id="cd02120">
    <property type="entry name" value="PA_subtilisin_like"/>
    <property type="match status" value="1"/>
</dbReference>